<dbReference type="CDD" id="cd11316">
    <property type="entry name" value="AmyAc_bac2_AmyA"/>
    <property type="match status" value="1"/>
</dbReference>
<dbReference type="InterPro" id="IPR017853">
    <property type="entry name" value="GH"/>
</dbReference>
<comment type="similarity">
    <text evidence="1">Belongs to the glycosyl hydrolase 13 family.</text>
</comment>
<protein>
    <submittedName>
        <fullName evidence="6">Alpha-amylase family glycosyl hydrolase</fullName>
    </submittedName>
</protein>
<feature type="chain" id="PRO_5045725659" evidence="4">
    <location>
        <begin position="27"/>
        <end position="573"/>
    </location>
</feature>
<dbReference type="PROSITE" id="PS51257">
    <property type="entry name" value="PROKAR_LIPOPROTEIN"/>
    <property type="match status" value="1"/>
</dbReference>
<organism evidence="6 7">
    <name type="scientific">Cohnella hashimotonis</name>
    <dbReference type="NCBI Taxonomy" id="2826895"/>
    <lineage>
        <taxon>Bacteria</taxon>
        <taxon>Bacillati</taxon>
        <taxon>Bacillota</taxon>
        <taxon>Bacilli</taxon>
        <taxon>Bacillales</taxon>
        <taxon>Paenibacillaceae</taxon>
        <taxon>Cohnella</taxon>
    </lineage>
</organism>
<feature type="signal peptide" evidence="4">
    <location>
        <begin position="1"/>
        <end position="26"/>
    </location>
</feature>
<evidence type="ECO:0000259" key="5">
    <source>
        <dbReference type="SMART" id="SM00642"/>
    </source>
</evidence>
<gene>
    <name evidence="6" type="ORF">KB449_24735</name>
</gene>
<keyword evidence="7" id="KW-1185">Reference proteome</keyword>
<dbReference type="RefSeq" id="WP_282910915.1">
    <property type="nucleotide sequence ID" value="NZ_JAGRPV010000001.1"/>
</dbReference>
<dbReference type="Gene3D" id="3.90.400.10">
    <property type="entry name" value="Oligo-1,6-glucosidase, Domain 2"/>
    <property type="match status" value="1"/>
</dbReference>
<evidence type="ECO:0000256" key="1">
    <source>
        <dbReference type="ARBA" id="ARBA00008061"/>
    </source>
</evidence>
<evidence type="ECO:0000313" key="7">
    <source>
        <dbReference type="Proteomes" id="UP001161691"/>
    </source>
</evidence>
<sequence length="573" mass="61324">MRRRRSGARRPLALALSVCMAGTVWLAGCEGADAPGGDASGEALPAGSSVSVPASASASASLTPSASASGAGAVTLGEANAPAMGPSAGVFYEIFVRSFSDSDGDGIGDLQGVTDKLDYLQQLGIKGIWLMPITPSPSYHGYDVTDYYAINPDYGTVDDLKTLLAEAHDRGIQVIMDLVLNHTSSRHPWFADSAGGERSVKRDWYKWASDGADVSALGPWGQAVWHHGPSGSSYLGVFSDRMPDLNLDSPDVREELIRIGQYWLGLGLDGYRLDAAKHVYEDFQSSSADPATSRKNVAWWQQFRQGISENGREPYLVGEVWDTTAVVGPFLDKALDSALNFEAAKLVLDAVKTGDASSLDSVLARQLAYYSKVSGGRFVDAPFLGNHDQNRVMSELGGDVERAKLAAALLLTLPGNPFLYYGEEIGMKGAKPDERIREPMLWKKDGKSDDQTSWELATQNDDTPSVEEQLDDPDSLLSRYKLLIGWRNEEPALGDGGFAPFDIEESGLLAFARVSASAALLVVHNLTGEARTVDLNVGGASSVSGVRFATDSESTAFADGKLRLPPYGTAILQ</sequence>
<evidence type="ECO:0000256" key="2">
    <source>
        <dbReference type="ARBA" id="ARBA00022801"/>
    </source>
</evidence>
<feature type="domain" description="Glycosyl hydrolase family 13 catalytic" evidence="5">
    <location>
        <begin position="93"/>
        <end position="449"/>
    </location>
</feature>
<keyword evidence="2 6" id="KW-0378">Hydrolase</keyword>
<dbReference type="SMART" id="SM00642">
    <property type="entry name" value="Aamy"/>
    <property type="match status" value="1"/>
</dbReference>
<dbReference type="Proteomes" id="UP001161691">
    <property type="component" value="Unassembled WGS sequence"/>
</dbReference>
<comment type="caution">
    <text evidence="6">The sequence shown here is derived from an EMBL/GenBank/DDBJ whole genome shotgun (WGS) entry which is preliminary data.</text>
</comment>
<name>A0ABT6TNQ5_9BACL</name>
<dbReference type="Pfam" id="PF23915">
    <property type="entry name" value="SusG_C"/>
    <property type="match status" value="1"/>
</dbReference>
<dbReference type="SUPFAM" id="SSF51011">
    <property type="entry name" value="Glycosyl hydrolase domain"/>
    <property type="match status" value="1"/>
</dbReference>
<evidence type="ECO:0000313" key="6">
    <source>
        <dbReference type="EMBL" id="MDI4648181.1"/>
    </source>
</evidence>
<evidence type="ECO:0000256" key="3">
    <source>
        <dbReference type="ARBA" id="ARBA00023295"/>
    </source>
</evidence>
<dbReference type="InterPro" id="IPR056300">
    <property type="entry name" value="SusG-like_C"/>
</dbReference>
<dbReference type="InterPro" id="IPR045857">
    <property type="entry name" value="O16G_dom_2"/>
</dbReference>
<dbReference type="GO" id="GO:0016787">
    <property type="term" value="F:hydrolase activity"/>
    <property type="evidence" value="ECO:0007669"/>
    <property type="project" value="UniProtKB-KW"/>
</dbReference>
<dbReference type="EMBL" id="JAGRPV010000001">
    <property type="protein sequence ID" value="MDI4648181.1"/>
    <property type="molecule type" value="Genomic_DNA"/>
</dbReference>
<dbReference type="Pfam" id="PF00128">
    <property type="entry name" value="Alpha-amylase"/>
    <property type="match status" value="1"/>
</dbReference>
<evidence type="ECO:0000256" key="4">
    <source>
        <dbReference type="SAM" id="SignalP"/>
    </source>
</evidence>
<keyword evidence="3" id="KW-0326">Glycosidase</keyword>
<accession>A0ABT6TNQ5</accession>
<dbReference type="PANTHER" id="PTHR10357:SF179">
    <property type="entry name" value="NEUTRAL AND BASIC AMINO ACID TRANSPORT PROTEIN RBAT"/>
    <property type="match status" value="1"/>
</dbReference>
<dbReference type="InterPro" id="IPR006047">
    <property type="entry name" value="GH13_cat_dom"/>
</dbReference>
<proteinExistence type="inferred from homology"/>
<dbReference type="Gene3D" id="2.60.40.1180">
    <property type="entry name" value="Golgi alpha-mannosidase II"/>
    <property type="match status" value="1"/>
</dbReference>
<reference evidence="6" key="1">
    <citation type="submission" date="2023-04" db="EMBL/GenBank/DDBJ databases">
        <title>Comparative genomic analysis of Cohnella hashimotonis sp. nov., isolated from the International Space Station.</title>
        <authorList>
            <person name="Venkateswaran K."/>
            <person name="Simpson A."/>
        </authorList>
    </citation>
    <scope>NUCLEOTIDE SEQUENCE</scope>
    <source>
        <strain evidence="6">F6_2S_P_1</strain>
    </source>
</reference>
<dbReference type="SUPFAM" id="SSF51445">
    <property type="entry name" value="(Trans)glycosidases"/>
    <property type="match status" value="1"/>
</dbReference>
<dbReference type="Gene3D" id="3.20.20.80">
    <property type="entry name" value="Glycosidases"/>
    <property type="match status" value="1"/>
</dbReference>
<dbReference type="PANTHER" id="PTHR10357">
    <property type="entry name" value="ALPHA-AMYLASE FAMILY MEMBER"/>
    <property type="match status" value="1"/>
</dbReference>
<dbReference type="InterPro" id="IPR013780">
    <property type="entry name" value="Glyco_hydro_b"/>
</dbReference>
<keyword evidence="4" id="KW-0732">Signal</keyword>